<evidence type="ECO:0000259" key="2">
    <source>
        <dbReference type="Pfam" id="PF02342"/>
    </source>
</evidence>
<comment type="similarity">
    <text evidence="1">Belongs to the CAPAB/TerDEXZ family.</text>
</comment>
<comment type="caution">
    <text evidence="3">The sequence shown here is derived from an EMBL/GenBank/DDBJ whole genome shotgun (WGS) entry which is preliminary data.</text>
</comment>
<dbReference type="Gene3D" id="2.60.60.30">
    <property type="entry name" value="sav2460 like domains"/>
    <property type="match status" value="1"/>
</dbReference>
<feature type="domain" description="TerD" evidence="2">
    <location>
        <begin position="27"/>
        <end position="167"/>
    </location>
</feature>
<evidence type="ECO:0000313" key="4">
    <source>
        <dbReference type="Proteomes" id="UP001382904"/>
    </source>
</evidence>
<reference evidence="3 4" key="1">
    <citation type="submission" date="2024-03" db="EMBL/GenBank/DDBJ databases">
        <title>Novel Streptomyces species of biotechnological and ecological value are a feature of Machair soil.</title>
        <authorList>
            <person name="Prole J.R."/>
            <person name="Goodfellow M."/>
            <person name="Allenby N."/>
            <person name="Ward A.C."/>
        </authorList>
    </citation>
    <scope>NUCLEOTIDE SEQUENCE [LARGE SCALE GENOMIC DNA]</scope>
    <source>
        <strain evidence="3 4">MS1.HAVA.3</strain>
    </source>
</reference>
<dbReference type="PANTHER" id="PTHR32097">
    <property type="entry name" value="CAMP-BINDING PROTEIN 1-RELATED"/>
    <property type="match status" value="1"/>
</dbReference>
<evidence type="ECO:0000256" key="1">
    <source>
        <dbReference type="ARBA" id="ARBA00008775"/>
    </source>
</evidence>
<dbReference type="Proteomes" id="UP001382904">
    <property type="component" value="Unassembled WGS sequence"/>
</dbReference>
<organism evidence="3 4">
    <name type="scientific">Streptomyces caledonius</name>
    <dbReference type="NCBI Taxonomy" id="3134107"/>
    <lineage>
        <taxon>Bacteria</taxon>
        <taxon>Bacillati</taxon>
        <taxon>Actinomycetota</taxon>
        <taxon>Actinomycetes</taxon>
        <taxon>Kitasatosporales</taxon>
        <taxon>Streptomycetaceae</taxon>
        <taxon>Streptomyces</taxon>
    </lineage>
</organism>
<gene>
    <name evidence="3" type="ORF">WKI68_44615</name>
</gene>
<accession>A0ABU8UEY7</accession>
<dbReference type="InterPro" id="IPR051324">
    <property type="entry name" value="Stress/Tellurium_Resist"/>
</dbReference>
<name>A0ABU8UEY7_9ACTN</name>
<proteinExistence type="inferred from homology"/>
<dbReference type="PANTHER" id="PTHR32097:SF4">
    <property type="entry name" value="GENERAL STRESS PROTEIN 16U"/>
    <property type="match status" value="1"/>
</dbReference>
<dbReference type="InterPro" id="IPR003325">
    <property type="entry name" value="TerD"/>
</dbReference>
<dbReference type="Pfam" id="PF02342">
    <property type="entry name" value="TerD"/>
    <property type="match status" value="1"/>
</dbReference>
<dbReference type="EMBL" id="JBBKAM010000005">
    <property type="protein sequence ID" value="MEJ8646447.1"/>
    <property type="molecule type" value="Genomic_DNA"/>
</dbReference>
<sequence length="456" mass="48149">MSRIAKGANSFVPTVALRVAVRHELSPGAPLVEAAALLLDASGRARGDGDMVFHGRPVHPSAAVRHMGDARDLSVQWLELDLPRIEADVERVLVVCSTDNGTVGALAQPTVEAFAPDGVPVVRYTVTDATTETAFVFGEFYRRAGGWKFRAVGQGYASGPAGLTTDFGIAVAAVATAPAPAVPPPAAAAPGPVPLAGVSMTSAPVPFAPPPPPPVSAGRIPFAPPPHPAPAASPMAVPAAVPTAPFVPPAQARPGDAWTFGPVFEPYTVEGKGSQVVTADRVPPGPGPVLVEMTHEGDGYLCVQRLDERNKDDHLVFNSLLKNFRGSAAVDQFDGRRLRLRVQADKRWTLTFRPLADARRLELGRELTGRGPEALLYTGPVADLKVRLRDEDGDSGYWCMRGYEVAGHTTIAAATENLLVNEVGRSVKVSSPLPEGPLLVLFDAAEGPWRMKLRAV</sequence>
<protein>
    <submittedName>
        <fullName evidence="3">TerD family protein</fullName>
    </submittedName>
</protein>
<evidence type="ECO:0000313" key="3">
    <source>
        <dbReference type="EMBL" id="MEJ8646447.1"/>
    </source>
</evidence>
<dbReference type="CDD" id="cd06974">
    <property type="entry name" value="TerD_like"/>
    <property type="match status" value="1"/>
</dbReference>
<keyword evidence="4" id="KW-1185">Reference proteome</keyword>